<dbReference type="EMBL" id="FO082053">
    <property type="protein sequence ID" value="CCE79952.1"/>
    <property type="molecule type" value="Genomic_DNA"/>
</dbReference>
<evidence type="ECO:0000256" key="3">
    <source>
        <dbReference type="ARBA" id="ARBA00018341"/>
    </source>
</evidence>
<dbReference type="HOGENOM" id="CLU_794582_0_0_1"/>
<evidence type="ECO:0000256" key="4">
    <source>
        <dbReference type="ARBA" id="ARBA00023128"/>
    </source>
</evidence>
<dbReference type="Proteomes" id="UP000005222">
    <property type="component" value="Chromosome G"/>
</dbReference>
<organism evidence="8 9">
    <name type="scientific">Pichia sorbitophila (strain ATCC MYA-4447 / BCRC 22081 / CBS 7064 / NBRC 10061 / NRRL Y-12695)</name>
    <name type="common">Hybrid yeast</name>
    <dbReference type="NCBI Taxonomy" id="559304"/>
    <lineage>
        <taxon>Eukaryota</taxon>
        <taxon>Fungi</taxon>
        <taxon>Dikarya</taxon>
        <taxon>Ascomycota</taxon>
        <taxon>Saccharomycotina</taxon>
        <taxon>Pichiomycetes</taxon>
        <taxon>Debaryomycetaceae</taxon>
        <taxon>Millerozyma</taxon>
    </lineage>
</organism>
<dbReference type="eggNOG" id="ENOG502T4P5">
    <property type="taxonomic scope" value="Eukaryota"/>
</dbReference>
<evidence type="ECO:0000256" key="6">
    <source>
        <dbReference type="RuleBase" id="RU363007"/>
    </source>
</evidence>
<proteinExistence type="inferred from homology"/>
<name>G8YH15_PICSO</name>
<comment type="similarity">
    <text evidence="2 6">Belongs to the GEP5 family.</text>
</comment>
<evidence type="ECO:0000256" key="2">
    <source>
        <dbReference type="ARBA" id="ARBA00008036"/>
    </source>
</evidence>
<reference evidence="8" key="1">
    <citation type="submission" date="2011-10" db="EMBL/GenBank/DDBJ databases">
        <authorList>
            <person name="Genoscope - CEA"/>
        </authorList>
    </citation>
    <scope>NUCLEOTIDE SEQUENCE</scope>
</reference>
<gene>
    <name evidence="8" type="primary">Piso0_003045</name>
    <name evidence="7" type="ORF">GNLVRS01_PISO0G03680g</name>
    <name evidence="8" type="ORF">GNLVRS01_PISO0H03681g</name>
</gene>
<evidence type="ECO:0000313" key="8">
    <source>
        <dbReference type="EMBL" id="CCE80717.1"/>
    </source>
</evidence>
<evidence type="ECO:0000256" key="1">
    <source>
        <dbReference type="ARBA" id="ARBA00004173"/>
    </source>
</evidence>
<comment type="subcellular location">
    <subcellularLocation>
        <location evidence="1 6">Mitochondrion</location>
    </subcellularLocation>
</comment>
<keyword evidence="9" id="KW-1185">Reference proteome</keyword>
<dbReference type="Proteomes" id="UP000005222">
    <property type="component" value="Chromosome H"/>
</dbReference>
<sequence length="343" mass="41366">MRREVVDFYRRIYRHIVRLPVDVTTLEQIKTISRNEFRTPLKKAEFRYSSIDDRKYNEHFTLLRKILVNEEYDTLNDVYNLVYKREKISWMEELRRTRYIAFRPFWPVVHLFLQLQISDKHKKKYQNLLEKDKDKDFSLMSFFNIAPDEVQCDIDRLGGSDGSSVNEAESLVKQIRKFHDFLKKNQEKLTHLKIHPFELELPSNSFGLPLHASRRDRLLKEKINYCKQLCENFIPIDQKGLAHLIKVAIHKPGAQSTDVGPYSINKNFFKYMERKRRKEQDMYLNPRVIANRSKKVIPSDNDIRKGIREYVRHQFYYDSGNYFMSKMQNFYENEREIAPYISL</sequence>
<accession>G8YH15</accession>
<evidence type="ECO:0000313" key="7">
    <source>
        <dbReference type="EMBL" id="CCE79952.1"/>
    </source>
</evidence>
<dbReference type="InterPro" id="IPR031455">
    <property type="entry name" value="Gep5"/>
</dbReference>
<protein>
    <recommendedName>
        <fullName evidence="3 6">Genetic interactor of prohibitin 5, mitochondrial</fullName>
    </recommendedName>
</protein>
<dbReference type="InParanoid" id="G8YH15"/>
<keyword evidence="4 6" id="KW-0496">Mitochondrion</keyword>
<dbReference type="EMBL" id="FO082052">
    <property type="protein sequence ID" value="CCE80717.1"/>
    <property type="molecule type" value="Genomic_DNA"/>
</dbReference>
<dbReference type="GO" id="GO:0005739">
    <property type="term" value="C:mitochondrion"/>
    <property type="evidence" value="ECO:0007669"/>
    <property type="project" value="UniProtKB-SubCell"/>
</dbReference>
<comment type="function">
    <text evidence="5 6">Essential for respiratory growth and required for maintenance of mtDNA. Required for cell survival in the absence of prohibitins.</text>
</comment>
<dbReference type="OrthoDB" id="4018833at2759"/>
<evidence type="ECO:0000256" key="5">
    <source>
        <dbReference type="ARBA" id="ARBA00025061"/>
    </source>
</evidence>
<dbReference type="Pfam" id="PF17053">
    <property type="entry name" value="GEP5"/>
    <property type="match status" value="1"/>
</dbReference>
<evidence type="ECO:0000313" key="9">
    <source>
        <dbReference type="Proteomes" id="UP000005222"/>
    </source>
</evidence>
<dbReference type="AlphaFoldDB" id="G8YH15"/>
<reference evidence="9" key="2">
    <citation type="journal article" date="2012" name="G3 (Bethesda)">
        <title>Pichia sorbitophila, an interspecies yeast hybrid reveals early steps of genome resolution following polyploidization.</title>
        <authorList>
            <person name="Leh Louis V."/>
            <person name="Despons L."/>
            <person name="Friedrich A."/>
            <person name="Martin T."/>
            <person name="Durrens P."/>
            <person name="Casaregola S."/>
            <person name="Neuveglise C."/>
            <person name="Fairhead C."/>
            <person name="Marck C."/>
            <person name="Cruz J.A."/>
            <person name="Straub M.L."/>
            <person name="Kugler V."/>
            <person name="Sacerdot C."/>
            <person name="Uzunov Z."/>
            <person name="Thierry A."/>
            <person name="Weiss S."/>
            <person name="Bleykasten C."/>
            <person name="De Montigny J."/>
            <person name="Jacques N."/>
            <person name="Jung P."/>
            <person name="Lemaire M."/>
            <person name="Mallet S."/>
            <person name="Morel G."/>
            <person name="Richard G.F."/>
            <person name="Sarkar A."/>
            <person name="Savel G."/>
            <person name="Schacherer J."/>
            <person name="Seret M.L."/>
            <person name="Talla E."/>
            <person name="Samson G."/>
            <person name="Jubin C."/>
            <person name="Poulain J."/>
            <person name="Vacherie B."/>
            <person name="Barbe V."/>
            <person name="Pelletier E."/>
            <person name="Sherman D.J."/>
            <person name="Westhof E."/>
            <person name="Weissenbach J."/>
            <person name="Baret P.V."/>
            <person name="Wincker P."/>
            <person name="Gaillardin C."/>
            <person name="Dujon B."/>
            <person name="Souciet J.L."/>
        </authorList>
    </citation>
    <scope>NUCLEOTIDE SEQUENCE [LARGE SCALE GENOMIC DNA]</scope>
    <source>
        <strain evidence="9">ATCC MYA-4447 / BCRC 22081 / CBS 7064 / NBRC 10061 / NRRL Y-12695</strain>
    </source>
</reference>